<gene>
    <name evidence="2" type="ORF">H8702_09720</name>
</gene>
<name>A0A8J6PBY2_9FIRM</name>
<dbReference type="InterPro" id="IPR003607">
    <property type="entry name" value="HD/PDEase_dom"/>
</dbReference>
<dbReference type="Gene3D" id="1.10.3210.10">
    <property type="entry name" value="Hypothetical protein af1432"/>
    <property type="match status" value="1"/>
</dbReference>
<dbReference type="AlphaFoldDB" id="A0A8J6PBY2"/>
<keyword evidence="3" id="KW-1185">Reference proteome</keyword>
<dbReference type="Pfam" id="PF01966">
    <property type="entry name" value="HD"/>
    <property type="match status" value="1"/>
</dbReference>
<evidence type="ECO:0000313" key="2">
    <source>
        <dbReference type="EMBL" id="MBC8611377.1"/>
    </source>
</evidence>
<dbReference type="RefSeq" id="WP_187536601.1">
    <property type="nucleotide sequence ID" value="NZ_JACRTL010000005.1"/>
</dbReference>
<reference evidence="2" key="1">
    <citation type="submission" date="2020-08" db="EMBL/GenBank/DDBJ databases">
        <title>Genome public.</title>
        <authorList>
            <person name="Liu C."/>
            <person name="Sun Q."/>
        </authorList>
    </citation>
    <scope>NUCLEOTIDE SEQUENCE</scope>
    <source>
        <strain evidence="2">NSJ-15</strain>
    </source>
</reference>
<proteinExistence type="predicted"/>
<dbReference type="EMBL" id="JACRTL010000005">
    <property type="protein sequence ID" value="MBC8611377.1"/>
    <property type="molecule type" value="Genomic_DNA"/>
</dbReference>
<sequence length="477" mass="55020">MRNRVVQELLGSIGKIEPITPEQVERLSDGELTYQELDEFLSQFGLSVQNIICDPERRILNTYYADYAKGIYKELSLRLNLLKNQISGFKRLSWFAKYGNPYLQMEQWAAFYSDSVPVALEIYDFQKRVYDIDPSVVYSVWEKIYVDVSYSNGQWKQEVLEYVFSKAPKLTKLPPEENGLITVYRGMGSHSQPAERAISWSLAPESALAFAKKEGTALVEGKVSGKDVVSIRYGYYNENEVIVKPGSVCQIKYEDMFPANRKNFMKMVVPALPDFIRLCRHAERLGYRRESLFQAYGAGHILRVLLLSLIYYYGSGDDLTAEDKNILCFFSLLHDIGRIDDTEDKGHGERSVYMIQHQNLQIRNMDLSKKAWKIVTLIIWNHCYDDAVGLRAIHDQTNFSRKDKERAGKLCRICKDMDALDRVRFNGLDHRRLRTDFAKKLPLIANCLHEQDIFQILEGINKIQEGNEHGKQTDAGK</sequence>
<dbReference type="InterPro" id="IPR006674">
    <property type="entry name" value="HD_domain"/>
</dbReference>
<dbReference type="Proteomes" id="UP000632659">
    <property type="component" value="Unassembled WGS sequence"/>
</dbReference>
<protein>
    <submittedName>
        <fullName evidence="2">HD domain-containing protein</fullName>
    </submittedName>
</protein>
<comment type="caution">
    <text evidence="2">The sequence shown here is derived from an EMBL/GenBank/DDBJ whole genome shotgun (WGS) entry which is preliminary data.</text>
</comment>
<dbReference type="SUPFAM" id="SSF109604">
    <property type="entry name" value="HD-domain/PDEase-like"/>
    <property type="match status" value="1"/>
</dbReference>
<dbReference type="CDD" id="cd00077">
    <property type="entry name" value="HDc"/>
    <property type="match status" value="1"/>
</dbReference>
<organism evidence="2 3">
    <name type="scientific">Massiliimalia timonensis</name>
    <dbReference type="NCBI Taxonomy" id="1987501"/>
    <lineage>
        <taxon>Bacteria</taxon>
        <taxon>Bacillati</taxon>
        <taxon>Bacillota</taxon>
        <taxon>Clostridia</taxon>
        <taxon>Eubacteriales</taxon>
        <taxon>Oscillospiraceae</taxon>
        <taxon>Massiliimalia</taxon>
    </lineage>
</organism>
<evidence type="ECO:0000313" key="3">
    <source>
        <dbReference type="Proteomes" id="UP000632659"/>
    </source>
</evidence>
<accession>A0A8J6PBY2</accession>
<evidence type="ECO:0000259" key="1">
    <source>
        <dbReference type="Pfam" id="PF01966"/>
    </source>
</evidence>
<feature type="domain" description="HD" evidence="1">
    <location>
        <begin position="299"/>
        <end position="422"/>
    </location>
</feature>